<dbReference type="PANTHER" id="PTHR30455">
    <property type="entry name" value="TRANSCRIPTIONAL REPRESSOR NRDR"/>
    <property type="match status" value="1"/>
</dbReference>
<dbReference type="GO" id="GO:0005524">
    <property type="term" value="F:ATP binding"/>
    <property type="evidence" value="ECO:0007669"/>
    <property type="project" value="UniProtKB-UniRule"/>
</dbReference>
<comment type="function">
    <text evidence="7">Negatively regulates transcription of bacterial ribonucleotide reductase nrd genes and operons by binding to NrdR-boxes.</text>
</comment>
<keyword evidence="5 7" id="KW-0238">DNA-binding</keyword>
<dbReference type="GO" id="GO:0003677">
    <property type="term" value="F:DNA binding"/>
    <property type="evidence" value="ECO:0007669"/>
    <property type="project" value="UniProtKB-KW"/>
</dbReference>
<evidence type="ECO:0000256" key="7">
    <source>
        <dbReference type="HAMAP-Rule" id="MF_00440"/>
    </source>
</evidence>
<keyword evidence="6 7" id="KW-0804">Transcription</keyword>
<comment type="caution">
    <text evidence="11">The sequence shown here is derived from an EMBL/GenBank/DDBJ whole genome shotgun (WGS) entry which is preliminary data.</text>
</comment>
<keyword evidence="1 7" id="KW-0678">Repressor</keyword>
<comment type="cofactor">
    <cofactor evidence="7">
        <name>Zn(2+)</name>
        <dbReference type="ChEBI" id="CHEBI:29105"/>
    </cofactor>
    <text evidence="7">Binds 1 zinc ion.</text>
</comment>
<feature type="compositionally biased region" description="Basic and acidic residues" evidence="8">
    <location>
        <begin position="166"/>
        <end position="179"/>
    </location>
</feature>
<dbReference type="Proteomes" id="UP000606991">
    <property type="component" value="Unassembled WGS sequence"/>
</dbReference>
<evidence type="ECO:0000256" key="2">
    <source>
        <dbReference type="ARBA" id="ARBA00022741"/>
    </source>
</evidence>
<dbReference type="PROSITE" id="PS51161">
    <property type="entry name" value="ATP_CONE"/>
    <property type="match status" value="1"/>
</dbReference>
<proteinExistence type="inferred from homology"/>
<reference evidence="10 13" key="3">
    <citation type="submission" date="2020-10" db="EMBL/GenBank/DDBJ databases">
        <title>Ca. Dormibacterota MAGs.</title>
        <authorList>
            <person name="Montgomery K."/>
        </authorList>
    </citation>
    <scope>NUCLEOTIDE SEQUENCE [LARGE SCALE GENOMIC DNA]</scope>
    <source>
        <strain evidence="10">SC8812_S17_18</strain>
    </source>
</reference>
<evidence type="ECO:0000313" key="12">
    <source>
        <dbReference type="Proteomes" id="UP000248724"/>
    </source>
</evidence>
<accession>A0A934JUX8</accession>
<dbReference type="EMBL" id="QHBU01000256">
    <property type="protein sequence ID" value="PZR78499.1"/>
    <property type="molecule type" value="Genomic_DNA"/>
</dbReference>
<evidence type="ECO:0000256" key="1">
    <source>
        <dbReference type="ARBA" id="ARBA00022491"/>
    </source>
</evidence>
<evidence type="ECO:0000256" key="8">
    <source>
        <dbReference type="SAM" id="MobiDB-lite"/>
    </source>
</evidence>
<keyword evidence="4 7" id="KW-0805">Transcription regulation</keyword>
<reference evidence="11 12" key="1">
    <citation type="journal article" date="2017" name="Nature">
        <title>Atmospheric trace gases support primary production in Antarctic desert surface soil.</title>
        <authorList>
            <person name="Ji M."/>
            <person name="Greening C."/>
            <person name="Vanwonterghem I."/>
            <person name="Carere C.R."/>
            <person name="Bay S.K."/>
            <person name="Steen J.A."/>
            <person name="Montgomery K."/>
            <person name="Lines T."/>
            <person name="Beardall J."/>
            <person name="van Dorst J."/>
            <person name="Snape I."/>
            <person name="Stott M.B."/>
            <person name="Hugenholtz P."/>
            <person name="Ferrari B.C."/>
        </authorList>
    </citation>
    <scope>NUCLEOTIDE SEQUENCE [LARGE SCALE GENOMIC DNA]</scope>
    <source>
        <strain evidence="11">RRmetagenome_bin12</strain>
    </source>
</reference>
<evidence type="ECO:0000256" key="3">
    <source>
        <dbReference type="ARBA" id="ARBA00022840"/>
    </source>
</evidence>
<evidence type="ECO:0000256" key="4">
    <source>
        <dbReference type="ARBA" id="ARBA00023015"/>
    </source>
</evidence>
<keyword evidence="7" id="KW-0863">Zinc-finger</keyword>
<evidence type="ECO:0000313" key="10">
    <source>
        <dbReference type="EMBL" id="MBJ7596201.1"/>
    </source>
</evidence>
<keyword evidence="7" id="KW-0862">Zinc</keyword>
<evidence type="ECO:0000313" key="11">
    <source>
        <dbReference type="EMBL" id="PZR78499.1"/>
    </source>
</evidence>
<name>A0A2W5YZP1_9BACT</name>
<dbReference type="NCBIfam" id="TIGR00244">
    <property type="entry name" value="transcriptional regulator NrdR"/>
    <property type="match status" value="1"/>
</dbReference>
<accession>A0A2W5YZP1</accession>
<dbReference type="HAMAP" id="MF_00440">
    <property type="entry name" value="NrdR"/>
    <property type="match status" value="1"/>
</dbReference>
<gene>
    <name evidence="7 10" type="primary">nrdR</name>
    <name evidence="11" type="ORF">DLM65_12635</name>
    <name evidence="10" type="ORF">JF886_15335</name>
</gene>
<dbReference type="Pfam" id="PF22811">
    <property type="entry name" value="Zn_ribbon_NrdR"/>
    <property type="match status" value="1"/>
</dbReference>
<comment type="similarity">
    <text evidence="7">Belongs to the NrdR family.</text>
</comment>
<reference evidence="11" key="2">
    <citation type="submission" date="2018-05" db="EMBL/GenBank/DDBJ databases">
        <authorList>
            <person name="Ferrari B."/>
        </authorList>
    </citation>
    <scope>NUCLEOTIDE SEQUENCE</scope>
    <source>
        <strain evidence="11">RRmetagenome_bin12</strain>
    </source>
</reference>
<keyword evidence="7" id="KW-0479">Metal-binding</keyword>
<organism evidence="11 12">
    <name type="scientific">Candidatus Aeolococcus gillhamiae</name>
    <dbReference type="NCBI Taxonomy" id="3127015"/>
    <lineage>
        <taxon>Bacteria</taxon>
        <taxon>Bacillati</taxon>
        <taxon>Candidatus Dormiibacterota</taxon>
        <taxon>Candidatus Dormibacteria</taxon>
        <taxon>Candidatus Aeolococcales</taxon>
        <taxon>Candidatus Aeolococcaceae</taxon>
        <taxon>Candidatus Aeolococcus</taxon>
    </lineage>
</organism>
<dbReference type="PANTHER" id="PTHR30455:SF2">
    <property type="entry name" value="TRANSCRIPTIONAL REPRESSOR NRDR"/>
    <property type="match status" value="1"/>
</dbReference>
<dbReference type="AlphaFoldDB" id="A0A2W5YZP1"/>
<dbReference type="Pfam" id="PF03477">
    <property type="entry name" value="ATP-cone"/>
    <property type="match status" value="1"/>
</dbReference>
<dbReference type="GO" id="GO:0008270">
    <property type="term" value="F:zinc ion binding"/>
    <property type="evidence" value="ECO:0007669"/>
    <property type="project" value="UniProtKB-UniRule"/>
</dbReference>
<dbReference type="InterPro" id="IPR005144">
    <property type="entry name" value="ATP-cone_dom"/>
</dbReference>
<dbReference type="RefSeq" id="WP_337314024.1">
    <property type="nucleotide sequence ID" value="NZ_JAEKNS010000151.1"/>
</dbReference>
<dbReference type="GO" id="GO:0045892">
    <property type="term" value="P:negative regulation of DNA-templated transcription"/>
    <property type="evidence" value="ECO:0007669"/>
    <property type="project" value="UniProtKB-UniRule"/>
</dbReference>
<keyword evidence="3 7" id="KW-0067">ATP-binding</keyword>
<dbReference type="EMBL" id="JAEKNS010000151">
    <property type="protein sequence ID" value="MBJ7596201.1"/>
    <property type="molecule type" value="Genomic_DNA"/>
</dbReference>
<sequence>MKCPYCSQPESKVVDSRDSETGEAIRRRRECLGCGKRFTTYERVEAVPLWVVKKDGRREEFNRRKLLGGLVNASTKRDIASAQLETIVEDIENALRGRNVTEVRSREVGEMVMQRLRSLDEIAYVRFASVYRSFRDVEQMRATIEDVLANPPGTRPPDAPRRRRRGADDGRELPLDMGK</sequence>
<evidence type="ECO:0000259" key="9">
    <source>
        <dbReference type="PROSITE" id="PS51161"/>
    </source>
</evidence>
<feature type="domain" description="ATP-cone" evidence="9">
    <location>
        <begin position="49"/>
        <end position="139"/>
    </location>
</feature>
<feature type="zinc finger region" evidence="7">
    <location>
        <begin position="3"/>
        <end position="34"/>
    </location>
</feature>
<dbReference type="Proteomes" id="UP000248724">
    <property type="component" value="Unassembled WGS sequence"/>
</dbReference>
<dbReference type="InterPro" id="IPR055173">
    <property type="entry name" value="NrdR-like_N"/>
</dbReference>
<feature type="region of interest" description="Disordered" evidence="8">
    <location>
        <begin position="147"/>
        <end position="179"/>
    </location>
</feature>
<keyword evidence="2 7" id="KW-0547">Nucleotide-binding</keyword>
<dbReference type="InterPro" id="IPR003796">
    <property type="entry name" value="RNR_NrdR-like"/>
</dbReference>
<protein>
    <recommendedName>
        <fullName evidence="7">Transcriptional repressor NrdR</fullName>
    </recommendedName>
</protein>
<evidence type="ECO:0000256" key="6">
    <source>
        <dbReference type="ARBA" id="ARBA00023163"/>
    </source>
</evidence>
<evidence type="ECO:0000256" key="5">
    <source>
        <dbReference type="ARBA" id="ARBA00023125"/>
    </source>
</evidence>
<evidence type="ECO:0000313" key="13">
    <source>
        <dbReference type="Proteomes" id="UP000606991"/>
    </source>
</evidence>